<proteinExistence type="predicted"/>
<dbReference type="EMBL" id="REGN01007687">
    <property type="protein sequence ID" value="RNA05514.1"/>
    <property type="molecule type" value="Genomic_DNA"/>
</dbReference>
<name>A0A3M7Q2R4_BRAPC</name>
<organism evidence="1 2">
    <name type="scientific">Brachionus plicatilis</name>
    <name type="common">Marine rotifer</name>
    <name type="synonym">Brachionus muelleri</name>
    <dbReference type="NCBI Taxonomy" id="10195"/>
    <lineage>
        <taxon>Eukaryota</taxon>
        <taxon>Metazoa</taxon>
        <taxon>Spiralia</taxon>
        <taxon>Gnathifera</taxon>
        <taxon>Rotifera</taxon>
        <taxon>Eurotatoria</taxon>
        <taxon>Monogononta</taxon>
        <taxon>Pseudotrocha</taxon>
        <taxon>Ploima</taxon>
        <taxon>Brachionidae</taxon>
        <taxon>Brachionus</taxon>
    </lineage>
</organism>
<comment type="caution">
    <text evidence="1">The sequence shown here is derived from an EMBL/GenBank/DDBJ whole genome shotgun (WGS) entry which is preliminary data.</text>
</comment>
<evidence type="ECO:0000313" key="2">
    <source>
        <dbReference type="Proteomes" id="UP000276133"/>
    </source>
</evidence>
<dbReference type="AlphaFoldDB" id="A0A3M7Q2R4"/>
<keyword evidence="2" id="KW-1185">Reference proteome</keyword>
<reference evidence="1 2" key="1">
    <citation type="journal article" date="2018" name="Sci. Rep.">
        <title>Genomic signatures of local adaptation to the degree of environmental predictability in rotifers.</title>
        <authorList>
            <person name="Franch-Gras L."/>
            <person name="Hahn C."/>
            <person name="Garcia-Roger E.M."/>
            <person name="Carmona M.J."/>
            <person name="Serra M."/>
            <person name="Gomez A."/>
        </authorList>
    </citation>
    <scope>NUCLEOTIDE SEQUENCE [LARGE SCALE GENOMIC DNA]</scope>
    <source>
        <strain evidence="1">HYR1</strain>
    </source>
</reference>
<gene>
    <name evidence="1" type="ORF">BpHYR1_008088</name>
</gene>
<evidence type="ECO:0000313" key="1">
    <source>
        <dbReference type="EMBL" id="RNA05514.1"/>
    </source>
</evidence>
<sequence>MQIYILEDLNILCCKVLYLNQNVISEKAETQIISHAIKLESSPRCFRFNVIYTPKPGIGISNYKIKPISLSTSFTKKWVHKYPLNYELVSHNVFDTLQNMLKKPLKKLICENSKYSGQVETDLLFLGLAENLNRSSPKNVTMSLLPKM</sequence>
<accession>A0A3M7Q2R4</accession>
<dbReference type="Proteomes" id="UP000276133">
    <property type="component" value="Unassembled WGS sequence"/>
</dbReference>
<protein>
    <submittedName>
        <fullName evidence="1">Uncharacterized protein</fullName>
    </submittedName>
</protein>